<dbReference type="GO" id="GO:0008270">
    <property type="term" value="F:zinc ion binding"/>
    <property type="evidence" value="ECO:0007669"/>
    <property type="project" value="UniProtKB-KW"/>
</dbReference>
<feature type="domain" description="C2H2-type" evidence="3">
    <location>
        <begin position="581"/>
        <end position="608"/>
    </location>
</feature>
<keyword evidence="1" id="KW-0863">Zinc-finger</keyword>
<keyword evidence="1" id="KW-0479">Metal-binding</keyword>
<feature type="domain" description="C2H2-type" evidence="3">
    <location>
        <begin position="821"/>
        <end position="848"/>
    </location>
</feature>
<feature type="domain" description="C2H2-type" evidence="3">
    <location>
        <begin position="1508"/>
        <end position="1530"/>
    </location>
</feature>
<evidence type="ECO:0000313" key="4">
    <source>
        <dbReference type="EMBL" id="GFR29471.1"/>
    </source>
</evidence>
<feature type="region of interest" description="Disordered" evidence="2">
    <location>
        <begin position="1636"/>
        <end position="1665"/>
    </location>
</feature>
<evidence type="ECO:0000313" key="5">
    <source>
        <dbReference type="Proteomes" id="UP000887116"/>
    </source>
</evidence>
<feature type="compositionally biased region" description="Acidic residues" evidence="2">
    <location>
        <begin position="463"/>
        <end position="476"/>
    </location>
</feature>
<feature type="domain" description="C2H2-type" evidence="3">
    <location>
        <begin position="907"/>
        <end position="935"/>
    </location>
</feature>
<dbReference type="InterPro" id="IPR036236">
    <property type="entry name" value="Znf_C2H2_sf"/>
</dbReference>
<feature type="region of interest" description="Disordered" evidence="2">
    <location>
        <begin position="979"/>
        <end position="1000"/>
    </location>
</feature>
<dbReference type="OrthoDB" id="6077919at2759"/>
<feature type="domain" description="C2H2-type" evidence="3">
    <location>
        <begin position="420"/>
        <end position="442"/>
    </location>
</feature>
<feature type="region of interest" description="Disordered" evidence="2">
    <location>
        <begin position="735"/>
        <end position="777"/>
    </location>
</feature>
<dbReference type="Gene3D" id="3.30.160.60">
    <property type="entry name" value="Classic Zinc Finger"/>
    <property type="match status" value="11"/>
</dbReference>
<feature type="domain" description="C2H2-type" evidence="3">
    <location>
        <begin position="482"/>
        <end position="509"/>
    </location>
</feature>
<dbReference type="GO" id="GO:0000978">
    <property type="term" value="F:RNA polymerase II cis-regulatory region sequence-specific DNA binding"/>
    <property type="evidence" value="ECO:0007669"/>
    <property type="project" value="TreeGrafter"/>
</dbReference>
<feature type="domain" description="C2H2-type" evidence="3">
    <location>
        <begin position="791"/>
        <end position="819"/>
    </location>
</feature>
<proteinExistence type="predicted"/>
<dbReference type="PROSITE" id="PS50157">
    <property type="entry name" value="ZINC_FINGER_C2H2_2"/>
    <property type="match status" value="13"/>
</dbReference>
<dbReference type="EMBL" id="BMAO01019264">
    <property type="protein sequence ID" value="GFR29471.1"/>
    <property type="molecule type" value="Genomic_DNA"/>
</dbReference>
<dbReference type="Proteomes" id="UP000887116">
    <property type="component" value="Unassembled WGS sequence"/>
</dbReference>
<dbReference type="InterPro" id="IPR013087">
    <property type="entry name" value="Znf_C2H2_type"/>
</dbReference>
<keyword evidence="5" id="KW-1185">Reference proteome</keyword>
<dbReference type="PANTHER" id="PTHR46451">
    <property type="entry name" value="RAS-RESPONSIVE ELEMENT-BINDING PROTEIN 1"/>
    <property type="match status" value="1"/>
</dbReference>
<dbReference type="GO" id="GO:0001228">
    <property type="term" value="F:DNA-binding transcription activator activity, RNA polymerase II-specific"/>
    <property type="evidence" value="ECO:0007669"/>
    <property type="project" value="TreeGrafter"/>
</dbReference>
<name>A0A8X6M0C8_TRICU</name>
<evidence type="ECO:0000256" key="1">
    <source>
        <dbReference type="PROSITE-ProRule" id="PRU00042"/>
    </source>
</evidence>
<dbReference type="InterPro" id="IPR052795">
    <property type="entry name" value="RREB1"/>
</dbReference>
<accession>A0A8X6M0C8</accession>
<dbReference type="InterPro" id="IPR049012">
    <property type="entry name" value="Mutator_transp_dom"/>
</dbReference>
<dbReference type="SUPFAM" id="SSF57667">
    <property type="entry name" value="beta-beta-alpha zinc fingers"/>
    <property type="match status" value="6"/>
</dbReference>
<feature type="compositionally biased region" description="Basic and acidic residues" evidence="2">
    <location>
        <begin position="1327"/>
        <end position="1337"/>
    </location>
</feature>
<dbReference type="PANTHER" id="PTHR46451:SF1">
    <property type="entry name" value="RAS-RESPONSIVE ELEMENT-BINDING PROTEIN 1"/>
    <property type="match status" value="1"/>
</dbReference>
<feature type="domain" description="C2H2-type" evidence="3">
    <location>
        <begin position="1535"/>
        <end position="1559"/>
    </location>
</feature>
<gene>
    <name evidence="4" type="primary">RREB1</name>
    <name evidence="4" type="ORF">TNCT_258231</name>
</gene>
<dbReference type="FunFam" id="3.30.160.60:FF:001967">
    <property type="entry name" value="Ras-responsive element-binding protein"/>
    <property type="match status" value="1"/>
</dbReference>
<sequence length="1729" mass="194271">MSSKAPRRGSDYRRKRKRFHNNQYTRKVSDKLDVDCISASAKKLCKESDLDKEVRNSNQSNGYRLINIDILLSELSQYVTCPNSNTKAVLKEKILYGLVSEFYVECYSCSTLSTFKSSPVIALGKDYEVNTRITYAMRTVGQGFCGIKHFCTAMDLPPPVSQKAYEKILRKINLASCEVADDSMKNAAKEEILASGSNEICVSGDVPSKVKAKTPNRKVRSTKKINHRKRKLIKNKPPSKKIKREPIDEIEEKVPEIVIQVPDKVSLAEVDHDLLPTVAAEEVVSNDNYCVDGDEEEEGMLVIDERIDDENKDSDQDENEQHDVKFPVSELNNQIIVDENHNEPESAVKSKEDTMADTAVKNICSSCNTVTESASALTAHMKTHSITNNQVHECLICPKFLSSASSLDRHMLIHSGERPFKCTICSVTFTTNGNMHRHMRTHGDVSLDASTVEEVEVVTKEDTDQEEPEDAEDSPEVPESKLFCPVCGKVFLSEIDLDNHMKFHPNNPIMCQKCDKISANYTAHVDHKCEIVEPNLLPKSEDACGFQDLNFIDFTTNKFALVSKKYCEENIKRPISAFHIYECKDCKKTFPCGRALKLHEKVHESEITFCPTCDCDFTTASFLKVHKLKHRSPEQCYTHSLQSNEIPKESLLAGKEDFLAGLNLHKHSILKNLQPCDVKEDPLENYDYFVHGKIVKRENEVDGCNNNDFADIESIINLTSKTPLISAARTSPVRVRPVSPAPFTSHQPKSPPIAESANASPATPSKDELPNTLNNHNGPDLERIVRINGMFPCKFCSQEFKMLSALKRHNKLQHLPKGSNYSCDLCVYVSVDKSTLIRHLRTHNGERPFQCVICKFAFTTKANCERHVKKKHKKFTKVDIRNAMQYNPNMAHRSGSDSSIDISNSETVCKYCGTDFFFNRVLRHHLRSLHNSCSNKPFSCKVCNFGFSTKNNCIRHVLKQHPDFKDRLRSVVILNNAPQQVTNSETTSSPDHSNSSFGNQPVMEESPLDLHCNGTNTATDLQVEKNAEFNANEAVIAAESLVSLSEAPPLQEEPLNLVAHALDLSCKPLAVVSKKLESKPTSIFNMTSNTFKPVGFIDLSTSKSTIPVPTTENKIQISPLPMTNCSKKMDVLSNSDTHTNTPGQKLRSFTCMYCSAGFTLKSNMERHIKRKHPEYARPTRSRNYIPSIVSPNLQKQNSTTLSDKTRDALRHVLSTKVQQVPVYKSLNAEVFPKMGSTFKIVAPTHTFITPVTQVAGSKSILNLSLDLRAKNEKIAVVDLTPNVLKSAENGGDETCSDLASVSSVICTANSPQFKQYLGKSTDIEKMDVTESEKKSENQETLPDSEGIKKNESTSVSCPFCERKFPWTSSLRRHILTHTGQKPYKCPKCSLWFTTKSNCERHLVRKHGHKGDLITRSVPDRPYKCNHCLTSTFSTQGNLRKHFYLKHWTKSYMGMNCKPVQLDKKNGDVTDVTLPYGILTPFKLAKSNNVSSVTTQEHSYSQLEKKLAFACNFCDISFANLTDLSSHMLKHNSVMYMCYLCRKTFQNHEDCFSHFKTSHSLVYMQINLTDENGMKPSEEDNLEDISEAASPEKNSSIACMVCFQKMSSLENLQQHFKRHLSKDKADCLEQVKEISSKEITPPSSKASPGPSKSPPNHISKKHRLPNKNKIKNSLLHLFAQSSKNIKSKELGSPEENTDLIQNLLGIEDSKIVEECFVCPQSAARILGVQK</sequence>
<evidence type="ECO:0000256" key="2">
    <source>
        <dbReference type="SAM" id="MobiDB-lite"/>
    </source>
</evidence>
<dbReference type="FunFam" id="3.30.160.60:FF:001788">
    <property type="entry name" value="ras-responsive element-binding protein 1"/>
    <property type="match status" value="1"/>
</dbReference>
<feature type="compositionally biased region" description="Polar residues" evidence="2">
    <location>
        <begin position="979"/>
        <end position="999"/>
    </location>
</feature>
<keyword evidence="1" id="KW-0862">Zinc</keyword>
<feature type="region of interest" description="Disordered" evidence="2">
    <location>
        <begin position="1327"/>
        <end position="1351"/>
    </location>
</feature>
<feature type="domain" description="C2H2-type" evidence="3">
    <location>
        <begin position="1355"/>
        <end position="1382"/>
    </location>
</feature>
<dbReference type="PROSITE" id="PS00028">
    <property type="entry name" value="ZINC_FINGER_C2H2_1"/>
    <property type="match status" value="15"/>
</dbReference>
<dbReference type="SMART" id="SM00355">
    <property type="entry name" value="ZnF_C2H2"/>
    <property type="match status" value="18"/>
</dbReference>
<dbReference type="GO" id="GO:0005634">
    <property type="term" value="C:nucleus"/>
    <property type="evidence" value="ECO:0007669"/>
    <property type="project" value="TreeGrafter"/>
</dbReference>
<reference evidence="4" key="1">
    <citation type="submission" date="2020-07" db="EMBL/GenBank/DDBJ databases">
        <title>Multicomponent nature underlies the extraordinary mechanical properties of spider dragline silk.</title>
        <authorList>
            <person name="Kono N."/>
            <person name="Nakamura H."/>
            <person name="Mori M."/>
            <person name="Yoshida Y."/>
            <person name="Ohtoshi R."/>
            <person name="Malay A.D."/>
            <person name="Moran D.A.P."/>
            <person name="Tomita M."/>
            <person name="Numata K."/>
            <person name="Arakawa K."/>
        </authorList>
    </citation>
    <scope>NUCLEOTIDE SEQUENCE</scope>
</reference>
<dbReference type="Pfam" id="PF20700">
    <property type="entry name" value="Mutator"/>
    <property type="match status" value="1"/>
</dbReference>
<feature type="region of interest" description="Disordered" evidence="2">
    <location>
        <begin position="1"/>
        <end position="24"/>
    </location>
</feature>
<feature type="domain" description="C2H2-type" evidence="3">
    <location>
        <begin position="1383"/>
        <end position="1413"/>
    </location>
</feature>
<feature type="domain" description="C2H2-type" evidence="3">
    <location>
        <begin position="392"/>
        <end position="419"/>
    </location>
</feature>
<feature type="compositionally biased region" description="Low complexity" evidence="2">
    <location>
        <begin position="1640"/>
        <end position="1649"/>
    </location>
</feature>
<feature type="region of interest" description="Disordered" evidence="2">
    <location>
        <begin position="458"/>
        <end position="479"/>
    </location>
</feature>
<organism evidence="4 5">
    <name type="scientific">Trichonephila clavata</name>
    <name type="common">Joro spider</name>
    <name type="synonym">Nephila clavata</name>
    <dbReference type="NCBI Taxonomy" id="2740835"/>
    <lineage>
        <taxon>Eukaryota</taxon>
        <taxon>Metazoa</taxon>
        <taxon>Ecdysozoa</taxon>
        <taxon>Arthropoda</taxon>
        <taxon>Chelicerata</taxon>
        <taxon>Arachnida</taxon>
        <taxon>Araneae</taxon>
        <taxon>Araneomorphae</taxon>
        <taxon>Entelegynae</taxon>
        <taxon>Araneoidea</taxon>
        <taxon>Nephilidae</taxon>
        <taxon>Trichonephila</taxon>
    </lineage>
</organism>
<feature type="domain" description="C2H2-type" evidence="3">
    <location>
        <begin position="1149"/>
        <end position="1172"/>
    </location>
</feature>
<evidence type="ECO:0000259" key="3">
    <source>
        <dbReference type="PROSITE" id="PS50157"/>
    </source>
</evidence>
<feature type="domain" description="C2H2-type" evidence="3">
    <location>
        <begin position="938"/>
        <end position="966"/>
    </location>
</feature>
<protein>
    <submittedName>
        <fullName evidence="4">Ras-responsive element-binding protein 1</fullName>
    </submittedName>
</protein>
<dbReference type="Pfam" id="PF00096">
    <property type="entry name" value="zf-C2H2"/>
    <property type="match status" value="3"/>
</dbReference>
<comment type="caution">
    <text evidence="4">The sequence shown here is derived from an EMBL/GenBank/DDBJ whole genome shotgun (WGS) entry which is preliminary data.</text>
</comment>